<reference evidence="2" key="2">
    <citation type="submission" date="2015-06" db="UniProtKB">
        <authorList>
            <consortium name="EnsemblPlants"/>
        </authorList>
    </citation>
    <scope>IDENTIFICATION</scope>
</reference>
<dbReference type="OMA" id="GMWNLSA"/>
<feature type="compositionally biased region" description="Basic and acidic residues" evidence="1">
    <location>
        <begin position="235"/>
        <end position="259"/>
    </location>
</feature>
<dbReference type="Gramene" id="ORUFI01G39450.1">
    <property type="protein sequence ID" value="ORUFI01G39450.1"/>
    <property type="gene ID" value="ORUFI01G39450"/>
</dbReference>
<dbReference type="HOGENOM" id="CLU_072189_0_0_1"/>
<keyword evidence="3" id="KW-1185">Reference proteome</keyword>
<evidence type="ECO:0000313" key="3">
    <source>
        <dbReference type="Proteomes" id="UP000008022"/>
    </source>
</evidence>
<dbReference type="Proteomes" id="UP000008022">
    <property type="component" value="Unassembled WGS sequence"/>
</dbReference>
<feature type="region of interest" description="Disordered" evidence="1">
    <location>
        <begin position="132"/>
        <end position="163"/>
    </location>
</feature>
<evidence type="ECO:0000313" key="2">
    <source>
        <dbReference type="EnsemblPlants" id="ORUFI01G39450.1"/>
    </source>
</evidence>
<evidence type="ECO:0000256" key="1">
    <source>
        <dbReference type="SAM" id="MobiDB-lite"/>
    </source>
</evidence>
<feature type="region of interest" description="Disordered" evidence="1">
    <location>
        <begin position="351"/>
        <end position="379"/>
    </location>
</feature>
<accession>A0A0E0N4I5</accession>
<feature type="compositionally biased region" description="Basic residues" evidence="1">
    <location>
        <begin position="213"/>
        <end position="225"/>
    </location>
</feature>
<protein>
    <submittedName>
        <fullName evidence="2">Uncharacterized protein</fullName>
    </submittedName>
</protein>
<feature type="region of interest" description="Disordered" evidence="1">
    <location>
        <begin position="209"/>
        <end position="316"/>
    </location>
</feature>
<organism evidence="2 3">
    <name type="scientific">Oryza rufipogon</name>
    <name type="common">Brownbeard rice</name>
    <name type="synonym">Asian wild rice</name>
    <dbReference type="NCBI Taxonomy" id="4529"/>
    <lineage>
        <taxon>Eukaryota</taxon>
        <taxon>Viridiplantae</taxon>
        <taxon>Streptophyta</taxon>
        <taxon>Embryophyta</taxon>
        <taxon>Tracheophyta</taxon>
        <taxon>Spermatophyta</taxon>
        <taxon>Magnoliopsida</taxon>
        <taxon>Liliopsida</taxon>
        <taxon>Poales</taxon>
        <taxon>Poaceae</taxon>
        <taxon>BOP clade</taxon>
        <taxon>Oryzoideae</taxon>
        <taxon>Oryzeae</taxon>
        <taxon>Oryzinae</taxon>
        <taxon>Oryza</taxon>
    </lineage>
</organism>
<dbReference type="eggNOG" id="ENOG502S0X5">
    <property type="taxonomic scope" value="Eukaryota"/>
</dbReference>
<sequence length="379" mass="41150">MEMEMELLVGMWNLSATHDISGARCRVLGHAPEAVVEVDGVGLEVDVVERVGDVGGNLEARLPRREQGEGWVVRVAVEREERRRVEEELVGEEERAVGRRGDAEEARDGGVKRHAGVRFTLGCGCKDAKSVSVSAPAVGTPSTTATRRRSAGMNPSGSTTTDTLTITSALSSFLWERSVVEFDDDGGDYGPESFSGLLRELSELEQSVASWGRKSHHQNHDKKHSPPSSSPLPSQEDRKEKNGSNGDATDKPGDFRDGDDGVGVGLDGSVAVVKQSDDPLGEFRQSERARRRRGPSTPRRVPLRRHTDAATRSWLGPRRRRRELQCFHAVTAAAALLPCSRVVVAVAATTATSPAAGPPLPHHPVGRRRRSTQSTKREE</sequence>
<dbReference type="EnsemblPlants" id="ORUFI01G39450.1">
    <property type="protein sequence ID" value="ORUFI01G39450.1"/>
    <property type="gene ID" value="ORUFI01G39450"/>
</dbReference>
<name>A0A0E0N4I5_ORYRU</name>
<reference evidence="3" key="1">
    <citation type="submission" date="2013-06" db="EMBL/GenBank/DDBJ databases">
        <authorList>
            <person name="Zhao Q."/>
        </authorList>
    </citation>
    <scope>NUCLEOTIDE SEQUENCE</scope>
    <source>
        <strain evidence="3">cv. W1943</strain>
    </source>
</reference>
<proteinExistence type="predicted"/>
<dbReference type="AlphaFoldDB" id="A0A0E0N4I5"/>